<feature type="compositionally biased region" description="Basic residues" evidence="1">
    <location>
        <begin position="58"/>
        <end position="68"/>
    </location>
</feature>
<name>A0A9P6EE64_9AGAR</name>
<protein>
    <submittedName>
        <fullName evidence="2">Uncharacterized protein</fullName>
    </submittedName>
</protein>
<comment type="caution">
    <text evidence="2">The sequence shown here is derived from an EMBL/GenBank/DDBJ whole genome shotgun (WGS) entry which is preliminary data.</text>
</comment>
<reference evidence="2" key="1">
    <citation type="submission" date="2020-11" db="EMBL/GenBank/DDBJ databases">
        <authorList>
            <consortium name="DOE Joint Genome Institute"/>
            <person name="Ahrendt S."/>
            <person name="Riley R."/>
            <person name="Andreopoulos W."/>
            <person name="Labutti K."/>
            <person name="Pangilinan J."/>
            <person name="Ruiz-Duenas F.J."/>
            <person name="Barrasa J.M."/>
            <person name="Sanchez-Garcia M."/>
            <person name="Camarero S."/>
            <person name="Miyauchi S."/>
            <person name="Serrano A."/>
            <person name="Linde D."/>
            <person name="Babiker R."/>
            <person name="Drula E."/>
            <person name="Ayuso-Fernandez I."/>
            <person name="Pacheco R."/>
            <person name="Padilla G."/>
            <person name="Ferreira P."/>
            <person name="Barriuso J."/>
            <person name="Kellner H."/>
            <person name="Castanera R."/>
            <person name="Alfaro M."/>
            <person name="Ramirez L."/>
            <person name="Pisabarro A.G."/>
            <person name="Kuo A."/>
            <person name="Tritt A."/>
            <person name="Lipzen A."/>
            <person name="He G."/>
            <person name="Yan M."/>
            <person name="Ng V."/>
            <person name="Cullen D."/>
            <person name="Martin F."/>
            <person name="Rosso M.-N."/>
            <person name="Henrissat B."/>
            <person name="Hibbett D."/>
            <person name="Martinez A.T."/>
            <person name="Grigoriev I.V."/>
        </authorList>
    </citation>
    <scope>NUCLEOTIDE SEQUENCE</scope>
    <source>
        <strain evidence="2">CBS 506.95</strain>
    </source>
</reference>
<dbReference type="Proteomes" id="UP000807306">
    <property type="component" value="Unassembled WGS sequence"/>
</dbReference>
<proteinExistence type="predicted"/>
<evidence type="ECO:0000256" key="1">
    <source>
        <dbReference type="SAM" id="MobiDB-lite"/>
    </source>
</evidence>
<sequence>MSSRRGKAQEPAFYVHATPYQRGREPRIFDSKSSESEGTFNVLELDGYSGNLVTRPVKSNRGRQKRTPRGLYQQDSRSIRLNGWGITASSSSGSVTTPDFPLPPLPDGLSVMEDLPTCDSSNNSSSARIDFRLVLSRSPSVVSSYDAILESESELPTRPSSVIQPQIDPALLEESKPHFSAKSSKKVFQYSHRLLQPIPVHVAPPYLSYLAYEASVYRNPYQLRPLDPSRRDYF</sequence>
<dbReference type="AlphaFoldDB" id="A0A9P6EE64"/>
<evidence type="ECO:0000313" key="3">
    <source>
        <dbReference type="Proteomes" id="UP000807306"/>
    </source>
</evidence>
<feature type="region of interest" description="Disordered" evidence="1">
    <location>
        <begin position="53"/>
        <end position="74"/>
    </location>
</feature>
<organism evidence="2 3">
    <name type="scientific">Crepidotus variabilis</name>
    <dbReference type="NCBI Taxonomy" id="179855"/>
    <lineage>
        <taxon>Eukaryota</taxon>
        <taxon>Fungi</taxon>
        <taxon>Dikarya</taxon>
        <taxon>Basidiomycota</taxon>
        <taxon>Agaricomycotina</taxon>
        <taxon>Agaricomycetes</taxon>
        <taxon>Agaricomycetidae</taxon>
        <taxon>Agaricales</taxon>
        <taxon>Agaricineae</taxon>
        <taxon>Crepidotaceae</taxon>
        <taxon>Crepidotus</taxon>
    </lineage>
</organism>
<dbReference type="EMBL" id="MU157861">
    <property type="protein sequence ID" value="KAF9527451.1"/>
    <property type="molecule type" value="Genomic_DNA"/>
</dbReference>
<keyword evidence="3" id="KW-1185">Reference proteome</keyword>
<gene>
    <name evidence="2" type="ORF">CPB83DRAFT_907652</name>
</gene>
<accession>A0A9P6EE64</accession>
<evidence type="ECO:0000313" key="2">
    <source>
        <dbReference type="EMBL" id="KAF9527451.1"/>
    </source>
</evidence>